<dbReference type="SUPFAM" id="SSF50978">
    <property type="entry name" value="WD40 repeat-like"/>
    <property type="match status" value="2"/>
</dbReference>
<dbReference type="InterPro" id="IPR019775">
    <property type="entry name" value="WD40_repeat_CS"/>
</dbReference>
<feature type="repeat" description="WD" evidence="3">
    <location>
        <begin position="965"/>
        <end position="1006"/>
    </location>
</feature>
<dbReference type="Proteomes" id="UP001519332">
    <property type="component" value="Unassembled WGS sequence"/>
</dbReference>
<dbReference type="Pfam" id="PF00400">
    <property type="entry name" value="WD40"/>
    <property type="match status" value="9"/>
</dbReference>
<accession>A0ABS4TYS7</accession>
<name>A0ABS4TYS7_9PSEU</name>
<feature type="repeat" description="WD" evidence="3">
    <location>
        <begin position="716"/>
        <end position="757"/>
    </location>
</feature>
<evidence type="ECO:0000256" key="2">
    <source>
        <dbReference type="ARBA" id="ARBA00022737"/>
    </source>
</evidence>
<dbReference type="InterPro" id="IPR001387">
    <property type="entry name" value="Cro/C1-type_HTH"/>
</dbReference>
<keyword evidence="4" id="KW-0472">Membrane</keyword>
<feature type="domain" description="HTH cro/C1-type" evidence="5">
    <location>
        <begin position="21"/>
        <end position="77"/>
    </location>
</feature>
<feature type="repeat" description="WD" evidence="3">
    <location>
        <begin position="758"/>
        <end position="799"/>
    </location>
</feature>
<feature type="repeat" description="WD" evidence="3">
    <location>
        <begin position="632"/>
        <end position="673"/>
    </location>
</feature>
<feature type="repeat" description="WD" evidence="3">
    <location>
        <begin position="674"/>
        <end position="715"/>
    </location>
</feature>
<dbReference type="RefSeq" id="WP_209646315.1">
    <property type="nucleotide sequence ID" value="NZ_JAGINW010000001.1"/>
</dbReference>
<dbReference type="SMART" id="SM00320">
    <property type="entry name" value="WD40"/>
    <property type="match status" value="14"/>
</dbReference>
<dbReference type="PRINTS" id="PR00320">
    <property type="entry name" value="GPROTEINBRPT"/>
</dbReference>
<feature type="repeat" description="WD" evidence="3">
    <location>
        <begin position="1007"/>
        <end position="1048"/>
    </location>
</feature>
<dbReference type="CDD" id="cd00200">
    <property type="entry name" value="WD40"/>
    <property type="match status" value="2"/>
</dbReference>
<feature type="repeat" description="WD" evidence="3">
    <location>
        <begin position="800"/>
        <end position="841"/>
    </location>
</feature>
<feature type="repeat" description="WD" evidence="3">
    <location>
        <begin position="1175"/>
        <end position="1207"/>
    </location>
</feature>
<dbReference type="Pfam" id="PF13560">
    <property type="entry name" value="HTH_31"/>
    <property type="match status" value="1"/>
</dbReference>
<gene>
    <name evidence="6" type="ORF">JOF56_009945</name>
</gene>
<dbReference type="InterPro" id="IPR015943">
    <property type="entry name" value="WD40/YVTN_repeat-like_dom_sf"/>
</dbReference>
<evidence type="ECO:0000256" key="3">
    <source>
        <dbReference type="PROSITE-ProRule" id="PRU00221"/>
    </source>
</evidence>
<dbReference type="Gene3D" id="2.130.10.10">
    <property type="entry name" value="YVTN repeat-like/Quinoprotein amine dehydrogenase"/>
    <property type="match status" value="7"/>
</dbReference>
<dbReference type="CDD" id="cd00093">
    <property type="entry name" value="HTH_XRE"/>
    <property type="match status" value="1"/>
</dbReference>
<dbReference type="Gene3D" id="3.40.50.300">
    <property type="entry name" value="P-loop containing nucleotide triphosphate hydrolases"/>
    <property type="match status" value="1"/>
</dbReference>
<dbReference type="InterPro" id="IPR036322">
    <property type="entry name" value="WD40_repeat_dom_sf"/>
</dbReference>
<dbReference type="InterPro" id="IPR049052">
    <property type="entry name" value="nSTAND1"/>
</dbReference>
<dbReference type="PROSITE" id="PS00678">
    <property type="entry name" value="WD_REPEATS_1"/>
    <property type="match status" value="12"/>
</dbReference>
<reference evidence="6 7" key="1">
    <citation type="submission" date="2021-03" db="EMBL/GenBank/DDBJ databases">
        <title>Sequencing the genomes of 1000 actinobacteria strains.</title>
        <authorList>
            <person name="Klenk H.-P."/>
        </authorList>
    </citation>
    <scope>NUCLEOTIDE SEQUENCE [LARGE SCALE GENOMIC DNA]</scope>
    <source>
        <strain evidence="6 7">DSM 46670</strain>
    </source>
</reference>
<feature type="repeat" description="WD" evidence="3">
    <location>
        <begin position="884"/>
        <end position="915"/>
    </location>
</feature>
<dbReference type="SUPFAM" id="SSF52540">
    <property type="entry name" value="P-loop containing nucleoside triphosphate hydrolases"/>
    <property type="match status" value="1"/>
</dbReference>
<keyword evidence="7" id="KW-1185">Reference proteome</keyword>
<dbReference type="InterPro" id="IPR027417">
    <property type="entry name" value="P-loop_NTPase"/>
</dbReference>
<dbReference type="Pfam" id="PF23414">
    <property type="entry name" value="Beta-prop_EML_2"/>
    <property type="match status" value="1"/>
</dbReference>
<proteinExistence type="predicted"/>
<feature type="repeat" description="WD" evidence="3">
    <location>
        <begin position="842"/>
        <end position="883"/>
    </location>
</feature>
<evidence type="ECO:0000256" key="4">
    <source>
        <dbReference type="SAM" id="Phobius"/>
    </source>
</evidence>
<evidence type="ECO:0000259" key="5">
    <source>
        <dbReference type="SMART" id="SM00530"/>
    </source>
</evidence>
<evidence type="ECO:0000256" key="1">
    <source>
        <dbReference type="ARBA" id="ARBA00022574"/>
    </source>
</evidence>
<evidence type="ECO:0000313" key="6">
    <source>
        <dbReference type="EMBL" id="MBP2329560.1"/>
    </source>
</evidence>
<keyword evidence="4" id="KW-0812">Transmembrane</keyword>
<dbReference type="PANTHER" id="PTHR22847">
    <property type="entry name" value="WD40 REPEAT PROTEIN"/>
    <property type="match status" value="1"/>
</dbReference>
<keyword evidence="4" id="KW-1133">Transmembrane helix</keyword>
<dbReference type="InterPro" id="IPR001680">
    <property type="entry name" value="WD40_rpt"/>
</dbReference>
<dbReference type="InterPro" id="IPR010982">
    <property type="entry name" value="Lambda_DNA-bd_dom_sf"/>
</dbReference>
<feature type="repeat" description="WD" evidence="3">
    <location>
        <begin position="1091"/>
        <end position="1132"/>
    </location>
</feature>
<feature type="transmembrane region" description="Helical" evidence="4">
    <location>
        <begin position="546"/>
        <end position="566"/>
    </location>
</feature>
<dbReference type="SMART" id="SM00530">
    <property type="entry name" value="HTH_XRE"/>
    <property type="match status" value="1"/>
</dbReference>
<feature type="repeat" description="WD" evidence="3">
    <location>
        <begin position="1133"/>
        <end position="1174"/>
    </location>
</feature>
<dbReference type="InterPro" id="IPR020472">
    <property type="entry name" value="WD40_PAC1"/>
</dbReference>
<dbReference type="Pfam" id="PF20703">
    <property type="entry name" value="nSTAND1"/>
    <property type="match status" value="1"/>
</dbReference>
<dbReference type="EMBL" id="JAGINW010000001">
    <property type="protein sequence ID" value="MBP2329560.1"/>
    <property type="molecule type" value="Genomic_DNA"/>
</dbReference>
<dbReference type="PROSITE" id="PS50294">
    <property type="entry name" value="WD_REPEATS_REGION"/>
    <property type="match status" value="14"/>
</dbReference>
<dbReference type="SUPFAM" id="SSF47413">
    <property type="entry name" value="lambda repressor-like DNA-binding domains"/>
    <property type="match status" value="1"/>
</dbReference>
<evidence type="ECO:0000313" key="7">
    <source>
        <dbReference type="Proteomes" id="UP001519332"/>
    </source>
</evidence>
<dbReference type="PANTHER" id="PTHR22847:SF637">
    <property type="entry name" value="WD REPEAT DOMAIN 5B"/>
    <property type="match status" value="1"/>
</dbReference>
<comment type="caution">
    <text evidence="6">The sequence shown here is derived from an EMBL/GenBank/DDBJ whole genome shotgun (WGS) entry which is preliminary data.</text>
</comment>
<feature type="repeat" description="WD" evidence="3">
    <location>
        <begin position="930"/>
        <end position="964"/>
    </location>
</feature>
<feature type="repeat" description="WD" evidence="3">
    <location>
        <begin position="1049"/>
        <end position="1090"/>
    </location>
</feature>
<organism evidence="6 7">
    <name type="scientific">Kibdelosporangium banguiense</name>
    <dbReference type="NCBI Taxonomy" id="1365924"/>
    <lineage>
        <taxon>Bacteria</taxon>
        <taxon>Bacillati</taxon>
        <taxon>Actinomycetota</taxon>
        <taxon>Actinomycetes</taxon>
        <taxon>Pseudonocardiales</taxon>
        <taxon>Pseudonocardiaceae</taxon>
        <taxon>Kibdelosporangium</taxon>
    </lineage>
</organism>
<protein>
    <submittedName>
        <fullName evidence="6">WD40 repeat protein/transcriptional regulator with XRE-family HTH domain</fullName>
    </submittedName>
</protein>
<keyword evidence="1 3" id="KW-0853">WD repeat</keyword>
<dbReference type="PROSITE" id="PS50082">
    <property type="entry name" value="WD_REPEATS_2"/>
    <property type="match status" value="14"/>
</dbReference>
<dbReference type="InterPro" id="IPR055442">
    <property type="entry name" value="Beta-prop_EML-like_2nd"/>
</dbReference>
<keyword evidence="2" id="KW-0677">Repeat</keyword>
<sequence length="1243" mass="133478">MPRPERALDSRDDPVVRFAADLRRLRDKAGSPGYRELARRAHYSPATLSEAASGRRLPTLAVTLAYVRACDGDVAEWEERWHAVAAELAAAQRHDAESDTTAAGEDTPYVGLAAFQSEDAQRFFGRERLLDELTGTLSRRRVVVLVGSSGSGKSSLLRAGLVTTARAGGLMGTVGWPTVLFTPGARPLRECAIHLAGLLGVSPGALLTDLAADPGNLGMAARQVLASRPEGSELLVVIDQFEELFTLCPDRQERTRFISMLVTSAEAADNRMRVVVAVRADFYAHCADHSDLVEALREGQVLVGQMTPDELRRAITQPAVDARCAVDSALLATVMAEAASRPGVLPLVSHAMLETWRRRRGNTLTLEGYQAAGGIDGALAQTAESAHHALDAHQRYLAKAIFLRLTAPGEGTEDTKRRIGRDELDHSNPSTAVVLDTLARERLLTLDENTIEITHEALIRSWPRLRTWVAEDRDGLRIHRQLTDAATAWEALDRDPGALYRGTRLALTRDWANTPHHRAQINALEQEFLDASDHAARRRTQHQRQLIAALTILLVLALAATVVAIYQRQTALDQRRTALAGKLTVQSATAVAAGQPDVSMLLAVEAFHQDPTLVGARSALLSSQSQHFTARLTGHTGEVQGVAFSPDGRTLATASVDMTVRLWDVASHTVTATLTGHTSAVFGVAFSPDGRTLATATRDATVRLWDVASRKELATLTGHTDYVFAVAFSPDGRTLATASGDATVRLWDVASRKELATLTGHTDYVFAVAFSPDGRTLATASGDMTVRLWDVASRKELATLTGHTSAVFGVAFSPDGRTLATASGDMTVRLWDVASRKELATLTGHTDLVSWVAFSPDGRTLATASGDATVRLWDVASRKELAALTGHTSAVLGVAFSPDGRTLATAGGDNNAVLWGMNGPILTPYPAALVSDVVFSPDGRILATASYDKTVRLWDVASHTVITRLTGHTGEVVGVAFSPDGRTLATASLDKTVRLWDVASHNMITILAGHTGEVRGVAFSPDGRTLATASGDKTVRLWDVTGRKEITALPGHADLVSRLAFSPDGRILATASYDKTVRLWDVASHTVITRLTGHTGEVVGVAFSPDGRTLATATRDKTVRLWDVASRTVITTLTGHTGEVSRVAFSPDGRTLATAGGDKTVRLWDVASHKELATLTGHTDHVFGVAFSPDGRTLATTGSDSTIRLWDPDPVRVIAHNCQLIGTVTRTRWEQLIPEVPYDPTCS</sequence>